<protein>
    <submittedName>
        <fullName evidence="1">Uncharacterized protein</fullName>
    </submittedName>
</protein>
<dbReference type="Proteomes" id="UP000509771">
    <property type="component" value="Chromosome"/>
</dbReference>
<keyword evidence="2" id="KW-1185">Reference proteome</keyword>
<gene>
    <name evidence="1" type="ORF">C5F47_06050</name>
</gene>
<dbReference type="AlphaFoldDB" id="A0A7D5R721"/>
<evidence type="ECO:0000313" key="2">
    <source>
        <dbReference type="Proteomes" id="UP000509771"/>
    </source>
</evidence>
<reference evidence="1 2" key="1">
    <citation type="submission" date="2018-02" db="EMBL/GenBank/DDBJ databases">
        <title>Complete genome of Nitrosopumilus cobalaminigenes HCA1.</title>
        <authorList>
            <person name="Qin W."/>
            <person name="Zheng Y."/>
            <person name="Stahl D.A."/>
        </authorList>
    </citation>
    <scope>NUCLEOTIDE SEQUENCE [LARGE SCALE GENOMIC DNA]</scope>
    <source>
        <strain evidence="1 2">HCA1</strain>
    </source>
</reference>
<name>A0A7D5R721_9ARCH</name>
<evidence type="ECO:0000313" key="1">
    <source>
        <dbReference type="EMBL" id="QLH03142.1"/>
    </source>
</evidence>
<proteinExistence type="predicted"/>
<organism evidence="1 2">
    <name type="scientific">Nitrosopumilus cobalaminigenes</name>
    <dbReference type="NCBI Taxonomy" id="1470066"/>
    <lineage>
        <taxon>Archaea</taxon>
        <taxon>Nitrososphaerota</taxon>
        <taxon>Nitrososphaeria</taxon>
        <taxon>Nitrosopumilales</taxon>
        <taxon>Nitrosopumilaceae</taxon>
        <taxon>Nitrosopumilus</taxon>
    </lineage>
</organism>
<dbReference type="KEGG" id="ncl:C5F47_06050"/>
<dbReference type="EMBL" id="CP026993">
    <property type="protein sequence ID" value="QLH03142.1"/>
    <property type="molecule type" value="Genomic_DNA"/>
</dbReference>
<sequence>MFVGVIVVAIIMLVVLLIVVASQQMQINEINRQDILEVELTKCSFIIANSNPFSMDSQNQAEIEWENCFTAAIEEHGNDEQKLQWENSQVEKQQNQENKNEMAILMIQDCRQKYIGQIQEMNDCLDDVEFFRYMP</sequence>
<accession>A0A7D5R721</accession>